<dbReference type="AlphaFoldDB" id="A0A3D8GL54"/>
<dbReference type="EMBL" id="QNQT01000013">
    <property type="protein sequence ID" value="RDU35128.1"/>
    <property type="molecule type" value="Genomic_DNA"/>
</dbReference>
<name>A0A3D8GL54_9BACI</name>
<dbReference type="GO" id="GO:0030420">
    <property type="term" value="P:establishment of competence for transformation"/>
    <property type="evidence" value="ECO:0007669"/>
    <property type="project" value="InterPro"/>
</dbReference>
<organism evidence="1 2">
    <name type="scientific">Neobacillus piezotolerans</name>
    <dbReference type="NCBI Taxonomy" id="2259171"/>
    <lineage>
        <taxon>Bacteria</taxon>
        <taxon>Bacillati</taxon>
        <taxon>Bacillota</taxon>
        <taxon>Bacilli</taxon>
        <taxon>Bacillales</taxon>
        <taxon>Bacillaceae</taxon>
        <taxon>Neobacillus</taxon>
    </lineage>
</organism>
<keyword evidence="2" id="KW-1185">Reference proteome</keyword>
<sequence>MIASEKGFTMAEALIVLAGFLVISVASLASAVPLYETARKDAFFNTLKADLYYSQLYAISHQREVTVNIVRDKNYYYSHERFDMPFVTERRYSGEIDITKGSMPLSFKFLGDGNVNLFGSFYILIKDEKYKMTIQIGRGRFYVAAE</sequence>
<proteinExistence type="predicted"/>
<evidence type="ECO:0000313" key="2">
    <source>
        <dbReference type="Proteomes" id="UP000257144"/>
    </source>
</evidence>
<dbReference type="PIRSF" id="PIRSF021292">
    <property type="entry name" value="Competence_ComGD"/>
    <property type="match status" value="1"/>
</dbReference>
<dbReference type="InterPro" id="IPR016785">
    <property type="entry name" value="ComGD"/>
</dbReference>
<reference evidence="1 2" key="1">
    <citation type="submission" date="2018-07" db="EMBL/GenBank/DDBJ databases">
        <title>Bacillus sp. YLB-04 draft genome sequence.</title>
        <authorList>
            <person name="Yu L."/>
            <person name="Tang X."/>
        </authorList>
    </citation>
    <scope>NUCLEOTIDE SEQUENCE [LARGE SCALE GENOMIC DNA]</scope>
    <source>
        <strain evidence="1 2">YLB-04</strain>
    </source>
</reference>
<gene>
    <name evidence="1" type="ORF">DRW41_19450</name>
</gene>
<evidence type="ECO:0000313" key="1">
    <source>
        <dbReference type="EMBL" id="RDU35128.1"/>
    </source>
</evidence>
<dbReference type="NCBIfam" id="NF040982">
    <property type="entry name" value="ComGD"/>
    <property type="match status" value="1"/>
</dbReference>
<dbReference type="RefSeq" id="WP_115453698.1">
    <property type="nucleotide sequence ID" value="NZ_QNQT01000013.1"/>
</dbReference>
<protein>
    <submittedName>
        <fullName evidence="1">Type II secretion system protein</fullName>
    </submittedName>
</protein>
<comment type="caution">
    <text evidence="1">The sequence shown here is derived from an EMBL/GenBank/DDBJ whole genome shotgun (WGS) entry which is preliminary data.</text>
</comment>
<accession>A0A3D8GL54</accession>
<dbReference type="Proteomes" id="UP000257144">
    <property type="component" value="Unassembled WGS sequence"/>
</dbReference>
<dbReference type="OrthoDB" id="1653576at2"/>